<feature type="compositionally biased region" description="Acidic residues" evidence="1">
    <location>
        <begin position="115"/>
        <end position="139"/>
    </location>
</feature>
<protein>
    <recommendedName>
        <fullName evidence="2">PiggyBac transposable element-derived protein domain-containing protein</fullName>
    </recommendedName>
</protein>
<dbReference type="PANTHER" id="PTHR46599:SF3">
    <property type="entry name" value="PIGGYBAC TRANSPOSABLE ELEMENT-DERIVED PROTEIN 4"/>
    <property type="match status" value="1"/>
</dbReference>
<feature type="non-terminal residue" evidence="3">
    <location>
        <position position="590"/>
    </location>
</feature>
<reference evidence="3" key="1">
    <citation type="journal article" date="2023" name="Insect Mol. Biol.">
        <title>Genome sequencing provides insights into the evolution of gene families encoding plant cell wall-degrading enzymes in longhorned beetles.</title>
        <authorList>
            <person name="Shin N.R."/>
            <person name="Okamura Y."/>
            <person name="Kirsch R."/>
            <person name="Pauchet Y."/>
        </authorList>
    </citation>
    <scope>NUCLEOTIDE SEQUENCE</scope>
    <source>
        <strain evidence="3">MMC_N1</strain>
    </source>
</reference>
<name>A0ABQ9IQF7_9CUCU</name>
<evidence type="ECO:0000313" key="4">
    <source>
        <dbReference type="Proteomes" id="UP001162164"/>
    </source>
</evidence>
<dbReference type="Pfam" id="PF13843">
    <property type="entry name" value="DDE_Tnp_1_7"/>
    <property type="match status" value="1"/>
</dbReference>
<evidence type="ECO:0000313" key="3">
    <source>
        <dbReference type="EMBL" id="KAJ8952161.1"/>
    </source>
</evidence>
<proteinExistence type="predicted"/>
<dbReference type="Proteomes" id="UP001162164">
    <property type="component" value="Unassembled WGS sequence"/>
</dbReference>
<gene>
    <name evidence="3" type="ORF">NQ317_017026</name>
</gene>
<comment type="caution">
    <text evidence="3">The sequence shown here is derived from an EMBL/GenBank/DDBJ whole genome shotgun (WGS) entry which is preliminary data.</text>
</comment>
<accession>A0ABQ9IQF7</accession>
<keyword evidence="4" id="KW-1185">Reference proteome</keyword>
<evidence type="ECO:0000259" key="2">
    <source>
        <dbReference type="Pfam" id="PF13843"/>
    </source>
</evidence>
<evidence type="ECO:0000256" key="1">
    <source>
        <dbReference type="SAM" id="MobiDB-lite"/>
    </source>
</evidence>
<feature type="domain" description="PiggyBac transposable element-derived protein" evidence="2">
    <location>
        <begin position="274"/>
        <end position="403"/>
    </location>
</feature>
<feature type="region of interest" description="Disordered" evidence="1">
    <location>
        <begin position="97"/>
        <end position="139"/>
    </location>
</feature>
<organism evidence="3 4">
    <name type="scientific">Molorchus minor</name>
    <dbReference type="NCBI Taxonomy" id="1323400"/>
    <lineage>
        <taxon>Eukaryota</taxon>
        <taxon>Metazoa</taxon>
        <taxon>Ecdysozoa</taxon>
        <taxon>Arthropoda</taxon>
        <taxon>Hexapoda</taxon>
        <taxon>Insecta</taxon>
        <taxon>Pterygota</taxon>
        <taxon>Neoptera</taxon>
        <taxon>Endopterygota</taxon>
        <taxon>Coleoptera</taxon>
        <taxon>Polyphaga</taxon>
        <taxon>Cucujiformia</taxon>
        <taxon>Chrysomeloidea</taxon>
        <taxon>Cerambycidae</taxon>
        <taxon>Lamiinae</taxon>
        <taxon>Monochamini</taxon>
        <taxon>Molorchus</taxon>
    </lineage>
</organism>
<dbReference type="EMBL" id="JAPWTJ010003762">
    <property type="protein sequence ID" value="KAJ8952161.1"/>
    <property type="molecule type" value="Genomic_DNA"/>
</dbReference>
<sequence>MLVWEGQMLVWGRPNQRYLVENMAPQEAFGGGGVTVWGDIITNGEFRALYAMDSSAGPSTHFTSGSRCKRKRDDDQGLCGLTRTEYNNIVACLDPDEEPYIDSGSEYEPDRNECETSDEEAEDLVYGENDSPDEMEPEQNDDVAADDIDNSNIQEHIALPKDLSLKWSKTAFVPNIHPFDDSNSGAHIESVEDKSNELSYFLLFINPEVVELVVQETNRYALENKENTKQKWKDTTENEMYVFLAVMLLTARHGKNNIKEHWSTDALLHTPIFSQVVAHLIKPYLEKGHSLYTDNWYTSPTLSMYLHEHKTNSCGTVRPKRKCMPNLTAKINKGETISISTETLLALKWRDRRVVHMLTNKHEDKIIALDKKDFRTKEPIKKPACIVDYNANMGAVDRSDMMLNLAMLNAHALYQTQNPEKVPLADFQLKIIRQLIERYNTPERNQQKIKPMTKNPERLTGRHFPALVPHNKVRRSLVEEIALVELNEQFQKHACFKFNLELFAEYIKMSENSEEGSIKSWQRQRPLIREINDKVTFDFYDAGKCPRWIMATSASVYYKLCMPYPETMLEPNAASFIPLGLTVKLPPNTY</sequence>
<dbReference type="PANTHER" id="PTHR46599">
    <property type="entry name" value="PIGGYBAC TRANSPOSABLE ELEMENT-DERIVED PROTEIN 4"/>
    <property type="match status" value="1"/>
</dbReference>
<dbReference type="InterPro" id="IPR029526">
    <property type="entry name" value="PGBD"/>
</dbReference>